<protein>
    <submittedName>
        <fullName evidence="2">Uncharacterized protein</fullName>
    </submittedName>
</protein>
<proteinExistence type="predicted"/>
<evidence type="ECO:0000313" key="3">
    <source>
        <dbReference type="Proteomes" id="UP000799764"/>
    </source>
</evidence>
<sequence length="93" mass="10068">MFTSSNPAKLSPRYHHRIPVPSGSPSAQKYAGPCPVGRSSVTSLGNTAPHDTAPRISQLSHVHPVNRLARATLTVRRGCPNSRTRAFACRPRD</sequence>
<keyword evidence="3" id="KW-1185">Reference proteome</keyword>
<reference evidence="2" key="1">
    <citation type="journal article" date="2020" name="Stud. Mycol.">
        <title>101 Dothideomycetes genomes: a test case for predicting lifestyles and emergence of pathogens.</title>
        <authorList>
            <person name="Haridas S."/>
            <person name="Albert R."/>
            <person name="Binder M."/>
            <person name="Bloem J."/>
            <person name="Labutti K."/>
            <person name="Salamov A."/>
            <person name="Andreopoulos B."/>
            <person name="Baker S."/>
            <person name="Barry K."/>
            <person name="Bills G."/>
            <person name="Bluhm B."/>
            <person name="Cannon C."/>
            <person name="Castanera R."/>
            <person name="Culley D."/>
            <person name="Daum C."/>
            <person name="Ezra D."/>
            <person name="Gonzalez J."/>
            <person name="Henrissat B."/>
            <person name="Kuo A."/>
            <person name="Liang C."/>
            <person name="Lipzen A."/>
            <person name="Lutzoni F."/>
            <person name="Magnuson J."/>
            <person name="Mondo S."/>
            <person name="Nolan M."/>
            <person name="Ohm R."/>
            <person name="Pangilinan J."/>
            <person name="Park H.-J."/>
            <person name="Ramirez L."/>
            <person name="Alfaro M."/>
            <person name="Sun H."/>
            <person name="Tritt A."/>
            <person name="Yoshinaga Y."/>
            <person name="Zwiers L.-H."/>
            <person name="Turgeon B."/>
            <person name="Goodwin S."/>
            <person name="Spatafora J."/>
            <person name="Crous P."/>
            <person name="Grigoriev I."/>
        </authorList>
    </citation>
    <scope>NUCLEOTIDE SEQUENCE</scope>
    <source>
        <strain evidence="2">CBS 690.94</strain>
    </source>
</reference>
<dbReference type="Proteomes" id="UP000799764">
    <property type="component" value="Unassembled WGS sequence"/>
</dbReference>
<dbReference type="EMBL" id="MU001505">
    <property type="protein sequence ID" value="KAF2441816.1"/>
    <property type="molecule type" value="Genomic_DNA"/>
</dbReference>
<name>A0A9P4U9B3_9PLEO</name>
<dbReference type="AlphaFoldDB" id="A0A9P4U9B3"/>
<gene>
    <name evidence="2" type="ORF">P171DRAFT_79763</name>
</gene>
<comment type="caution">
    <text evidence="2">The sequence shown here is derived from an EMBL/GenBank/DDBJ whole genome shotgun (WGS) entry which is preliminary data.</text>
</comment>
<accession>A0A9P4U9B3</accession>
<feature type="region of interest" description="Disordered" evidence="1">
    <location>
        <begin position="1"/>
        <end position="54"/>
    </location>
</feature>
<evidence type="ECO:0000256" key="1">
    <source>
        <dbReference type="SAM" id="MobiDB-lite"/>
    </source>
</evidence>
<evidence type="ECO:0000313" key="2">
    <source>
        <dbReference type="EMBL" id="KAF2441816.1"/>
    </source>
</evidence>
<organism evidence="2 3">
    <name type="scientific">Karstenula rhodostoma CBS 690.94</name>
    <dbReference type="NCBI Taxonomy" id="1392251"/>
    <lineage>
        <taxon>Eukaryota</taxon>
        <taxon>Fungi</taxon>
        <taxon>Dikarya</taxon>
        <taxon>Ascomycota</taxon>
        <taxon>Pezizomycotina</taxon>
        <taxon>Dothideomycetes</taxon>
        <taxon>Pleosporomycetidae</taxon>
        <taxon>Pleosporales</taxon>
        <taxon>Massarineae</taxon>
        <taxon>Didymosphaeriaceae</taxon>
        <taxon>Karstenula</taxon>
    </lineage>
</organism>